<dbReference type="InterPro" id="IPR017853">
    <property type="entry name" value="GH"/>
</dbReference>
<name>A0A1D1ZF74_9ARAE</name>
<proteinExistence type="inferred from homology"/>
<evidence type="ECO:0000313" key="4">
    <source>
        <dbReference type="EMBL" id="JAT65483.1"/>
    </source>
</evidence>
<gene>
    <name evidence="4" type="primary">BGLU4_3</name>
    <name evidence="4" type="ORF">g.120952</name>
</gene>
<accession>A0A1D1ZF74</accession>
<dbReference type="PANTHER" id="PTHR10353">
    <property type="entry name" value="GLYCOSYL HYDROLASE"/>
    <property type="match status" value="1"/>
</dbReference>
<dbReference type="GO" id="GO:0005975">
    <property type="term" value="P:carbohydrate metabolic process"/>
    <property type="evidence" value="ECO:0007669"/>
    <property type="project" value="InterPro"/>
</dbReference>
<dbReference type="AlphaFoldDB" id="A0A1D1ZF74"/>
<dbReference type="InterPro" id="IPR001360">
    <property type="entry name" value="Glyco_hydro_1"/>
</dbReference>
<sequence length="485" mass="55308">MTDRGVGRSSGAPEVVTRGEFPDDFVFGVATSAHQVEGGRGDSGKGDSIWDIFSETKGNILDGSNADIAVDQYHRYKEDIELIVKLGFDAYRFSIAWSRIFPDGLGTEVNEKGITYYNDVINALLEKGIQPFVTLYHWDLPHNLDKSIGGWLTEKIVEYFAIYAETCFVNFGDRVKHWITINEPLQTAMNGYATGIFAPGRKENPSTEPYLASHYQLLAHAAAVDIYRKKFKAKQGGEIGLVVDCEWAEAFSENIQDKVAAQRRLDFHLGWYLDPIYYGDYPKAMRERLGDQLPKFSDSEKKLLHHSVDFLGLNHYTSRFIAHMPNPEGNYAYQVQEMERLVNWPGGEPIGERAASEWLYVVPWGLRKVLNYLAERYENTPIYVTENGMDEEEVDVSSLDEVLDDKMRVDYYKGYLASVAQSIRDGTNVRGYFAWSLLDNFEWAEGYTKRFGLVYVDYKNGLSRHPKSSAIWFSQFLKGSECNKE</sequence>
<reference evidence="4" key="1">
    <citation type="submission" date="2015-07" db="EMBL/GenBank/DDBJ databases">
        <title>Transcriptome Assembly of Anthurium amnicola.</title>
        <authorList>
            <person name="Suzuki J."/>
        </authorList>
    </citation>
    <scope>NUCLEOTIDE SEQUENCE</scope>
</reference>
<dbReference type="FunFam" id="3.20.20.80:FF:000022">
    <property type="entry name" value="Beta-glucosidase 11"/>
    <property type="match status" value="1"/>
</dbReference>
<comment type="similarity">
    <text evidence="1 3">Belongs to the glycosyl hydrolase 1 family.</text>
</comment>
<dbReference type="PRINTS" id="PR00131">
    <property type="entry name" value="GLHYDRLASE1"/>
</dbReference>
<dbReference type="SUPFAM" id="SSF51445">
    <property type="entry name" value="(Trans)glycosidases"/>
    <property type="match status" value="1"/>
</dbReference>
<dbReference type="GO" id="GO:0008422">
    <property type="term" value="F:beta-glucosidase activity"/>
    <property type="evidence" value="ECO:0007669"/>
    <property type="project" value="TreeGrafter"/>
</dbReference>
<evidence type="ECO:0000256" key="2">
    <source>
        <dbReference type="ARBA" id="ARBA00022801"/>
    </source>
</evidence>
<evidence type="ECO:0000256" key="3">
    <source>
        <dbReference type="RuleBase" id="RU003690"/>
    </source>
</evidence>
<protein>
    <submittedName>
        <fullName evidence="4">Beta-glucosidase 4</fullName>
    </submittedName>
</protein>
<dbReference type="InterPro" id="IPR033132">
    <property type="entry name" value="GH_1_N_CS"/>
</dbReference>
<evidence type="ECO:0000256" key="1">
    <source>
        <dbReference type="ARBA" id="ARBA00010838"/>
    </source>
</evidence>
<organism evidence="4">
    <name type="scientific">Anthurium amnicola</name>
    <dbReference type="NCBI Taxonomy" id="1678845"/>
    <lineage>
        <taxon>Eukaryota</taxon>
        <taxon>Viridiplantae</taxon>
        <taxon>Streptophyta</taxon>
        <taxon>Embryophyta</taxon>
        <taxon>Tracheophyta</taxon>
        <taxon>Spermatophyta</taxon>
        <taxon>Magnoliopsida</taxon>
        <taxon>Liliopsida</taxon>
        <taxon>Araceae</taxon>
        <taxon>Pothoideae</taxon>
        <taxon>Potheae</taxon>
        <taxon>Anthurium</taxon>
    </lineage>
</organism>
<dbReference type="Gene3D" id="3.20.20.80">
    <property type="entry name" value="Glycosidases"/>
    <property type="match status" value="1"/>
</dbReference>
<dbReference type="PANTHER" id="PTHR10353:SF310">
    <property type="entry name" value="BETA-GLUCOSIDASE 42"/>
    <property type="match status" value="1"/>
</dbReference>
<dbReference type="EMBL" id="GDJX01002453">
    <property type="protein sequence ID" value="JAT65483.1"/>
    <property type="molecule type" value="Transcribed_RNA"/>
</dbReference>
<keyword evidence="2" id="KW-0378">Hydrolase</keyword>
<dbReference type="PROSITE" id="PS00653">
    <property type="entry name" value="GLYCOSYL_HYDROL_F1_2"/>
    <property type="match status" value="1"/>
</dbReference>
<dbReference type="Pfam" id="PF00232">
    <property type="entry name" value="Glyco_hydro_1"/>
    <property type="match status" value="1"/>
</dbReference>